<feature type="transmembrane region" description="Helical" evidence="1">
    <location>
        <begin position="7"/>
        <end position="28"/>
    </location>
</feature>
<keyword evidence="1" id="KW-0472">Membrane</keyword>
<protein>
    <recommendedName>
        <fullName evidence="4">PH domain-containing protein</fullName>
    </recommendedName>
</protein>
<dbReference type="EMBL" id="QURB01000007">
    <property type="protein sequence ID" value="RFC53663.1"/>
    <property type="molecule type" value="Genomic_DNA"/>
</dbReference>
<evidence type="ECO:0000256" key="1">
    <source>
        <dbReference type="SAM" id="Phobius"/>
    </source>
</evidence>
<evidence type="ECO:0000313" key="3">
    <source>
        <dbReference type="Proteomes" id="UP000257127"/>
    </source>
</evidence>
<sequence length="151" mass="17686">MTISGTYLDRFISIILPIVLLVSVILIITTREIYTLLVGIIIALLIWLLDTIILYKKYNKPVQVKIEKQLLVNNEVIDSNDILSITPITDNRIRWDFKLVTITLSDNRIIHFIEKPQFFIHDIMDKPSKSIQLIIDNLPELKEKIQERKYV</sequence>
<keyword evidence="1" id="KW-0812">Transmembrane</keyword>
<keyword evidence="1" id="KW-1133">Transmembrane helix</keyword>
<dbReference type="Proteomes" id="UP000257127">
    <property type="component" value="Unassembled WGS sequence"/>
</dbReference>
<name>A0A3E1EVZ8_9FLAO</name>
<dbReference type="RefSeq" id="WP_116881359.1">
    <property type="nucleotide sequence ID" value="NZ_QURB01000007.1"/>
</dbReference>
<proteinExistence type="predicted"/>
<organism evidence="2 3">
    <name type="scientific">Brumimicrobium aurantiacum</name>
    <dbReference type="NCBI Taxonomy" id="1737063"/>
    <lineage>
        <taxon>Bacteria</taxon>
        <taxon>Pseudomonadati</taxon>
        <taxon>Bacteroidota</taxon>
        <taxon>Flavobacteriia</taxon>
        <taxon>Flavobacteriales</taxon>
        <taxon>Crocinitomicaceae</taxon>
        <taxon>Brumimicrobium</taxon>
    </lineage>
</organism>
<comment type="caution">
    <text evidence="2">The sequence shown here is derived from an EMBL/GenBank/DDBJ whole genome shotgun (WGS) entry which is preliminary data.</text>
</comment>
<accession>A0A3E1EVZ8</accession>
<reference evidence="2 3" key="1">
    <citation type="submission" date="2018-08" db="EMBL/GenBank/DDBJ databases">
        <title>The draft genome squence of Brumimicrobium sp. N62.</title>
        <authorList>
            <person name="Du Z.-J."/>
            <person name="Luo H.-R."/>
        </authorList>
    </citation>
    <scope>NUCLEOTIDE SEQUENCE [LARGE SCALE GENOMIC DNA]</scope>
    <source>
        <strain evidence="2 3">N62</strain>
    </source>
</reference>
<evidence type="ECO:0008006" key="4">
    <source>
        <dbReference type="Google" id="ProtNLM"/>
    </source>
</evidence>
<gene>
    <name evidence="2" type="ORF">DXU93_11075</name>
</gene>
<evidence type="ECO:0000313" key="2">
    <source>
        <dbReference type="EMBL" id="RFC53663.1"/>
    </source>
</evidence>
<feature type="transmembrane region" description="Helical" evidence="1">
    <location>
        <begin position="34"/>
        <end position="55"/>
    </location>
</feature>
<dbReference type="AlphaFoldDB" id="A0A3E1EVZ8"/>
<keyword evidence="3" id="KW-1185">Reference proteome</keyword>